<dbReference type="CDD" id="cd16226">
    <property type="entry name" value="EFh_CREC_Calumenin_like"/>
    <property type="match status" value="1"/>
</dbReference>
<dbReference type="FunFam" id="1.10.238.10:FF:000104">
    <property type="entry name" value="calumenin isoform X1"/>
    <property type="match status" value="1"/>
</dbReference>
<comment type="caution">
    <text evidence="15">The sequence shown here is derived from an EMBL/GenBank/DDBJ whole genome shotgun (WGS) entry which is preliminary data.</text>
</comment>
<evidence type="ECO:0000256" key="6">
    <source>
        <dbReference type="ARBA" id="ARBA00022837"/>
    </source>
</evidence>
<evidence type="ECO:0000256" key="1">
    <source>
        <dbReference type="ARBA" id="ARBA00004319"/>
    </source>
</evidence>
<evidence type="ECO:0000256" key="4">
    <source>
        <dbReference type="ARBA" id="ARBA00022737"/>
    </source>
</evidence>
<evidence type="ECO:0000256" key="13">
    <source>
        <dbReference type="SAM" id="SignalP"/>
    </source>
</evidence>
<evidence type="ECO:0000256" key="5">
    <source>
        <dbReference type="ARBA" id="ARBA00022824"/>
    </source>
</evidence>
<evidence type="ECO:0000256" key="11">
    <source>
        <dbReference type="ARBA" id="ARBA00072696"/>
    </source>
</evidence>
<dbReference type="InterPro" id="IPR002048">
    <property type="entry name" value="EF_hand_dom"/>
</dbReference>
<dbReference type="GO" id="GO:0005509">
    <property type="term" value="F:calcium ion binding"/>
    <property type="evidence" value="ECO:0007669"/>
    <property type="project" value="InterPro"/>
</dbReference>
<feature type="domain" description="EF-hand" evidence="14">
    <location>
        <begin position="77"/>
        <end position="112"/>
    </location>
</feature>
<evidence type="ECO:0000259" key="14">
    <source>
        <dbReference type="PROSITE" id="PS50222"/>
    </source>
</evidence>
<keyword evidence="8" id="KW-0143">Chaperone</keyword>
<evidence type="ECO:0000256" key="2">
    <source>
        <dbReference type="ARBA" id="ARBA00022723"/>
    </source>
</evidence>
<name>A0AAV6UD97_9ARAC</name>
<evidence type="ECO:0000256" key="12">
    <source>
        <dbReference type="SAM" id="MobiDB-lite"/>
    </source>
</evidence>
<dbReference type="Proteomes" id="UP000827092">
    <property type="component" value="Unassembled WGS sequence"/>
</dbReference>
<dbReference type="Pfam" id="PF13499">
    <property type="entry name" value="EF-hand_7"/>
    <property type="match status" value="1"/>
</dbReference>
<dbReference type="PROSITE" id="PS00018">
    <property type="entry name" value="EF_HAND_1"/>
    <property type="match status" value="3"/>
</dbReference>
<feature type="compositionally biased region" description="Basic and acidic residues" evidence="12">
    <location>
        <begin position="32"/>
        <end position="53"/>
    </location>
</feature>
<dbReference type="AlphaFoldDB" id="A0AAV6UD97"/>
<dbReference type="PANTHER" id="PTHR10827">
    <property type="entry name" value="RETICULOCALBIN"/>
    <property type="match status" value="1"/>
</dbReference>
<protein>
    <recommendedName>
        <fullName evidence="11">Reticulocalbin-3</fullName>
    </recommendedName>
</protein>
<comment type="function">
    <text evidence="9">Probable molecular chaperone assisting protein biosynthesis and transport in the endoplasmic reticulum. Required for the proper biosynthesis and transport of pulmonary surfactant-associated protein A/SP-A, pulmonary surfactant-associated protein D/SP-D and the lipid transporter ABCA3. By regulating both the proper expression and the degradation through the endoplasmic reticulum-associated protein degradation pathway of these proteins plays a crucial role in pulmonary surfactant homeostasis. Has an anti-fibrotic activity by negatively regulating the secretion of type I and type III collagens. This calcium-binding protein also transiently associates with immature PCSK6 and regulates its secretion.</text>
</comment>
<dbReference type="Gene3D" id="1.10.238.10">
    <property type="entry name" value="EF-hand"/>
    <property type="match status" value="2"/>
</dbReference>
<dbReference type="GO" id="GO:0005788">
    <property type="term" value="C:endoplasmic reticulum lumen"/>
    <property type="evidence" value="ECO:0007669"/>
    <property type="project" value="UniProtKB-SubCell"/>
</dbReference>
<evidence type="ECO:0000256" key="10">
    <source>
        <dbReference type="ARBA" id="ARBA00063143"/>
    </source>
</evidence>
<dbReference type="FunFam" id="1.10.238.10:FF:000090">
    <property type="entry name" value="calumenin isoform X2"/>
    <property type="match status" value="1"/>
</dbReference>
<keyword evidence="2" id="KW-0479">Metal-binding</keyword>
<keyword evidence="16" id="KW-1185">Reference proteome</keyword>
<dbReference type="Pfam" id="PF13202">
    <property type="entry name" value="EF-hand_5"/>
    <property type="match status" value="1"/>
</dbReference>
<gene>
    <name evidence="15" type="ORF">JTE90_017130</name>
</gene>
<comment type="subcellular location">
    <subcellularLocation>
        <location evidence="1">Endoplasmic reticulum lumen</location>
    </subcellularLocation>
</comment>
<dbReference type="PANTHER" id="PTHR10827:SF52">
    <property type="entry name" value="IP16409P"/>
    <property type="match status" value="1"/>
</dbReference>
<feature type="region of interest" description="Disordered" evidence="12">
    <location>
        <begin position="31"/>
        <end position="53"/>
    </location>
</feature>
<evidence type="ECO:0000313" key="15">
    <source>
        <dbReference type="EMBL" id="KAG8182179.1"/>
    </source>
</evidence>
<dbReference type="SUPFAM" id="SSF47473">
    <property type="entry name" value="EF-hand"/>
    <property type="match status" value="2"/>
</dbReference>
<dbReference type="GO" id="GO:0015031">
    <property type="term" value="P:protein transport"/>
    <property type="evidence" value="ECO:0007669"/>
    <property type="project" value="UniProtKB-ARBA"/>
</dbReference>
<dbReference type="InterPro" id="IPR018247">
    <property type="entry name" value="EF_Hand_1_Ca_BS"/>
</dbReference>
<evidence type="ECO:0000256" key="3">
    <source>
        <dbReference type="ARBA" id="ARBA00022729"/>
    </source>
</evidence>
<keyword evidence="7" id="KW-0325">Glycoprotein</keyword>
<sequence>MGICIMATSRCTTLLLCLFIIVLCKAVPNPDSSKRVLDKPLSDEQHYENEAHNPEYDHEAFLGKEEAKEFEQLSPEESKERLAIIVDKIDKDKDGFASKEELKDWISYTQMKYIQEDVNRQWESHNEEKKETLDWEAYKKFTYNFMEEMQYDNDDSDIKMYKEMMQRDKRRWSTADKNGDGSLSKEEFQNFLHPEHADHMKDIVVTETIEDIDKDGDGKISLEEYIGDMYSGNEEDEPEWVKTERESFAAYRDKNNDGFMDKEEVKEWIIPEDFNHSESEALHLIHEADENKDYKLSKDEILNNYDVFVGSQATDFGSALTRHDEF</sequence>
<keyword evidence="4" id="KW-0677">Repeat</keyword>
<feature type="chain" id="PRO_5043417328" description="Reticulocalbin-3" evidence="13">
    <location>
        <begin position="27"/>
        <end position="326"/>
    </location>
</feature>
<evidence type="ECO:0000313" key="16">
    <source>
        <dbReference type="Proteomes" id="UP000827092"/>
    </source>
</evidence>
<dbReference type="SMART" id="SM00054">
    <property type="entry name" value="EFh"/>
    <property type="match status" value="5"/>
</dbReference>
<evidence type="ECO:0000256" key="7">
    <source>
        <dbReference type="ARBA" id="ARBA00023180"/>
    </source>
</evidence>
<dbReference type="InterPro" id="IPR011992">
    <property type="entry name" value="EF-hand-dom_pair"/>
</dbReference>
<feature type="domain" description="EF-hand" evidence="14">
    <location>
        <begin position="163"/>
        <end position="198"/>
    </location>
</feature>
<dbReference type="PROSITE" id="PS50222">
    <property type="entry name" value="EF_HAND_2"/>
    <property type="match status" value="4"/>
</dbReference>
<dbReference type="EMBL" id="JAFNEN010000477">
    <property type="protein sequence ID" value="KAG8182179.1"/>
    <property type="molecule type" value="Genomic_DNA"/>
</dbReference>
<feature type="signal peptide" evidence="13">
    <location>
        <begin position="1"/>
        <end position="26"/>
    </location>
</feature>
<keyword evidence="6" id="KW-0106">Calcium</keyword>
<comment type="subunit">
    <text evidence="10">Interacts with PCSK6 (immature form including the propeptide); probably involved in the maturation and the secretion of PCSK6.</text>
</comment>
<feature type="domain" description="EF-hand" evidence="14">
    <location>
        <begin position="200"/>
        <end position="235"/>
    </location>
</feature>
<keyword evidence="5" id="KW-0256">Endoplasmic reticulum</keyword>
<reference evidence="15 16" key="1">
    <citation type="journal article" date="2022" name="Nat. Ecol. Evol.">
        <title>A masculinizing supergene underlies an exaggerated male reproductive morph in a spider.</title>
        <authorList>
            <person name="Hendrickx F."/>
            <person name="De Corte Z."/>
            <person name="Sonet G."/>
            <person name="Van Belleghem S.M."/>
            <person name="Kostlbacher S."/>
            <person name="Vangestel C."/>
        </authorList>
    </citation>
    <scope>NUCLEOTIDE SEQUENCE [LARGE SCALE GENOMIC DNA]</scope>
    <source>
        <strain evidence="15">W744_W776</strain>
    </source>
</reference>
<evidence type="ECO:0000256" key="9">
    <source>
        <dbReference type="ARBA" id="ARBA00056975"/>
    </source>
</evidence>
<keyword evidence="3 13" id="KW-0732">Signal</keyword>
<organism evidence="15 16">
    <name type="scientific">Oedothorax gibbosus</name>
    <dbReference type="NCBI Taxonomy" id="931172"/>
    <lineage>
        <taxon>Eukaryota</taxon>
        <taxon>Metazoa</taxon>
        <taxon>Ecdysozoa</taxon>
        <taxon>Arthropoda</taxon>
        <taxon>Chelicerata</taxon>
        <taxon>Arachnida</taxon>
        <taxon>Araneae</taxon>
        <taxon>Araneomorphae</taxon>
        <taxon>Entelegynae</taxon>
        <taxon>Araneoidea</taxon>
        <taxon>Linyphiidae</taxon>
        <taxon>Erigoninae</taxon>
        <taxon>Oedothorax</taxon>
    </lineage>
</organism>
<feature type="domain" description="EF-hand" evidence="14">
    <location>
        <begin position="253"/>
        <end position="275"/>
    </location>
</feature>
<accession>A0AAV6UD97</accession>
<proteinExistence type="predicted"/>
<evidence type="ECO:0000256" key="8">
    <source>
        <dbReference type="ARBA" id="ARBA00023186"/>
    </source>
</evidence>